<dbReference type="GO" id="GO:0003755">
    <property type="term" value="F:peptidyl-prolyl cis-trans isomerase activity"/>
    <property type="evidence" value="ECO:0007669"/>
    <property type="project" value="UniProtKB-KW"/>
</dbReference>
<accession>D3B6A0</accession>
<gene>
    <name evidence="7" type="ORF">PPL_03648</name>
</gene>
<dbReference type="EC" id="5.2.1.8" evidence="2 5"/>
<evidence type="ECO:0000256" key="4">
    <source>
        <dbReference type="ARBA" id="ARBA00023235"/>
    </source>
</evidence>
<dbReference type="PROSITE" id="PS50059">
    <property type="entry name" value="FKBP_PPIASE"/>
    <property type="match status" value="1"/>
</dbReference>
<reference evidence="7 8" key="1">
    <citation type="journal article" date="2011" name="Genome Res.">
        <title>Phylogeny-wide analysis of social amoeba genomes highlights ancient origins for complex intercellular communication.</title>
        <authorList>
            <person name="Heidel A.J."/>
            <person name="Lawal H.M."/>
            <person name="Felder M."/>
            <person name="Schilde C."/>
            <person name="Helps N.R."/>
            <person name="Tunggal B."/>
            <person name="Rivero F."/>
            <person name="John U."/>
            <person name="Schleicher M."/>
            <person name="Eichinger L."/>
            <person name="Platzer M."/>
            <person name="Noegel A.A."/>
            <person name="Schaap P."/>
            <person name="Gloeckner G."/>
        </authorList>
    </citation>
    <scope>NUCLEOTIDE SEQUENCE [LARGE SCALE GENOMIC DNA]</scope>
    <source>
        <strain evidence="8">ATCC 26659 / Pp 5 / PN500</strain>
    </source>
</reference>
<organism evidence="7 8">
    <name type="scientific">Heterostelium pallidum (strain ATCC 26659 / Pp 5 / PN500)</name>
    <name type="common">Cellular slime mold</name>
    <name type="synonym">Polysphondylium pallidum</name>
    <dbReference type="NCBI Taxonomy" id="670386"/>
    <lineage>
        <taxon>Eukaryota</taxon>
        <taxon>Amoebozoa</taxon>
        <taxon>Evosea</taxon>
        <taxon>Eumycetozoa</taxon>
        <taxon>Dictyostelia</taxon>
        <taxon>Acytosteliales</taxon>
        <taxon>Acytosteliaceae</taxon>
        <taxon>Heterostelium</taxon>
    </lineage>
</organism>
<dbReference type="SUPFAM" id="SSF54534">
    <property type="entry name" value="FKBP-like"/>
    <property type="match status" value="1"/>
</dbReference>
<proteinExistence type="predicted"/>
<dbReference type="GeneID" id="31359135"/>
<dbReference type="STRING" id="670386.D3B6A0"/>
<comment type="caution">
    <text evidence="7">The sequence shown here is derived from an EMBL/GenBank/DDBJ whole genome shotgun (WGS) entry which is preliminary data.</text>
</comment>
<evidence type="ECO:0000256" key="1">
    <source>
        <dbReference type="ARBA" id="ARBA00000971"/>
    </source>
</evidence>
<evidence type="ECO:0000259" key="6">
    <source>
        <dbReference type="PROSITE" id="PS50059"/>
    </source>
</evidence>
<dbReference type="EMBL" id="ADBJ01000017">
    <property type="protein sequence ID" value="EFA82870.1"/>
    <property type="molecule type" value="Genomic_DNA"/>
</dbReference>
<evidence type="ECO:0000313" key="8">
    <source>
        <dbReference type="Proteomes" id="UP000001396"/>
    </source>
</evidence>
<dbReference type="PANTHER" id="PTHR10516:SF443">
    <property type="entry name" value="FK506-BINDING PROTEIN 59-RELATED"/>
    <property type="match status" value="1"/>
</dbReference>
<dbReference type="InParanoid" id="D3B6A0"/>
<evidence type="ECO:0000256" key="5">
    <source>
        <dbReference type="PROSITE-ProRule" id="PRU00277"/>
    </source>
</evidence>
<sequence length="125" mass="13577">MGVNIEVLQQGNGVKPPQGDIVTVHYTGKLEDGTVFDTSYKRGVPYEFVLGRNSVGETSILTISPVYRLNSALSISNSSLSSIKKLNITNTDFGYGESGFGGIIPANSTLIFEVKLLEFRPLNNY</sequence>
<dbReference type="AlphaFoldDB" id="D3B6A0"/>
<dbReference type="InterPro" id="IPR046357">
    <property type="entry name" value="PPIase_dom_sf"/>
</dbReference>
<dbReference type="InterPro" id="IPR001179">
    <property type="entry name" value="PPIase_FKBP_dom"/>
</dbReference>
<evidence type="ECO:0000256" key="2">
    <source>
        <dbReference type="ARBA" id="ARBA00013194"/>
    </source>
</evidence>
<dbReference type="Proteomes" id="UP000001396">
    <property type="component" value="Unassembled WGS sequence"/>
</dbReference>
<keyword evidence="8" id="KW-1185">Reference proteome</keyword>
<evidence type="ECO:0000313" key="7">
    <source>
        <dbReference type="EMBL" id="EFA82870.1"/>
    </source>
</evidence>
<evidence type="ECO:0000256" key="3">
    <source>
        <dbReference type="ARBA" id="ARBA00023110"/>
    </source>
</evidence>
<protein>
    <recommendedName>
        <fullName evidence="2 5">peptidylprolyl isomerase</fullName>
        <ecNumber evidence="2 5">5.2.1.8</ecNumber>
    </recommendedName>
</protein>
<dbReference type="Pfam" id="PF00254">
    <property type="entry name" value="FKBP_C"/>
    <property type="match status" value="1"/>
</dbReference>
<dbReference type="RefSeq" id="XP_020434987.1">
    <property type="nucleotide sequence ID" value="XM_020574573.1"/>
</dbReference>
<name>D3B6A0_HETP5</name>
<keyword evidence="4 5" id="KW-0413">Isomerase</keyword>
<dbReference type="PANTHER" id="PTHR10516">
    <property type="entry name" value="PEPTIDYL-PROLYL CIS-TRANS ISOMERASE"/>
    <property type="match status" value="1"/>
</dbReference>
<comment type="catalytic activity">
    <reaction evidence="1 5">
        <text>[protein]-peptidylproline (omega=180) = [protein]-peptidylproline (omega=0)</text>
        <dbReference type="Rhea" id="RHEA:16237"/>
        <dbReference type="Rhea" id="RHEA-COMP:10747"/>
        <dbReference type="Rhea" id="RHEA-COMP:10748"/>
        <dbReference type="ChEBI" id="CHEBI:83833"/>
        <dbReference type="ChEBI" id="CHEBI:83834"/>
        <dbReference type="EC" id="5.2.1.8"/>
    </reaction>
</comment>
<keyword evidence="3 5" id="KW-0697">Rotamase</keyword>
<dbReference type="Gene3D" id="3.10.50.40">
    <property type="match status" value="1"/>
</dbReference>
<dbReference type="InterPro" id="IPR050689">
    <property type="entry name" value="FKBP-type_PPIase"/>
</dbReference>
<feature type="domain" description="PPIase FKBP-type" evidence="6">
    <location>
        <begin position="19"/>
        <end position="120"/>
    </location>
</feature>
<dbReference type="OMA" id="AYAYFRF"/>